<dbReference type="FunFam" id="2.60.40.10:FF:000495">
    <property type="entry name" value="Periplasmic beta-glucosidase"/>
    <property type="match status" value="1"/>
</dbReference>
<dbReference type="AlphaFoldDB" id="A0A412IE49"/>
<organism evidence="4 5">
    <name type="scientific">Bacteroides cellulosilyticus</name>
    <dbReference type="NCBI Taxonomy" id="246787"/>
    <lineage>
        <taxon>Bacteria</taxon>
        <taxon>Pseudomonadati</taxon>
        <taxon>Bacteroidota</taxon>
        <taxon>Bacteroidia</taxon>
        <taxon>Bacteroidales</taxon>
        <taxon>Bacteroidaceae</taxon>
        <taxon>Bacteroides</taxon>
    </lineage>
</organism>
<dbReference type="RefSeq" id="WP_118403141.1">
    <property type="nucleotide sequence ID" value="NZ_JADNFX010000019.1"/>
</dbReference>
<dbReference type="InterPro" id="IPR017853">
    <property type="entry name" value="GH"/>
</dbReference>
<name>A0A412IE49_9BACE</name>
<dbReference type="GO" id="GO:0005975">
    <property type="term" value="P:carbohydrate metabolic process"/>
    <property type="evidence" value="ECO:0007669"/>
    <property type="project" value="InterPro"/>
</dbReference>
<dbReference type="InterPro" id="IPR037524">
    <property type="entry name" value="PA14/GLEYA"/>
</dbReference>
<reference evidence="4 5" key="1">
    <citation type="submission" date="2018-08" db="EMBL/GenBank/DDBJ databases">
        <title>A genome reference for cultivated species of the human gut microbiota.</title>
        <authorList>
            <person name="Zou Y."/>
            <person name="Xue W."/>
            <person name="Luo G."/>
        </authorList>
    </citation>
    <scope>NUCLEOTIDE SEQUENCE [LARGE SCALE GENOMIC DNA]</scope>
    <source>
        <strain evidence="4 5">AF22-3AC</strain>
    </source>
</reference>
<dbReference type="PANTHER" id="PTHR42715">
    <property type="entry name" value="BETA-GLUCOSIDASE"/>
    <property type="match status" value="1"/>
</dbReference>
<dbReference type="InterPro" id="IPR050288">
    <property type="entry name" value="Cellulose_deg_GH3"/>
</dbReference>
<dbReference type="InterPro" id="IPR036962">
    <property type="entry name" value="Glyco_hydro_3_N_sf"/>
</dbReference>
<dbReference type="Gene3D" id="2.60.40.10">
    <property type="entry name" value="Immunoglobulins"/>
    <property type="match status" value="1"/>
</dbReference>
<sequence length="820" mass="90995">MNIRRCFIIGILLCGIGILNAQVVITSEAEQRAKEIVAKMTLKEKLRYISGYTGGFSICPVPRLGLPEVFMADGPQGIRNNTKSTMYPSGILSAATWNRDLNYRLGRELGQDAKARGVGILLGPGVNIYRSPLCGRNFEYFGEDPYLSGEVAKQYILGVQSEGVIATIKHFAANNQEWDRHHVSSEVDERTLQEVYFAPFRKAVKEAHVGAVMNSYNLLNGVHASENRWLNIDILRDTWGFKGILMSDWVSVYSTVGAANHGLDLEMPTGEYLNEELLMPAIEQGLITEATIDLKVQHILQTLIAFGFLDKEPKDTSIALDNPHSRQTALDIAREGIVLLKNEGNMLPLKGRTVVMGSNAEVLVTGGGSGFVSPFSTVSIAEGLEQLQKRNTIRLKDDLLFDDLKDAIYADEGKRQKGFKAEYFKNVELKGTPDATCMENQIAHDWGTGVPLEGFPADGFSVRWTATYVPVTNGLVRMTMCGRGGYRAYINDQLICTDHLPEREQVIEVEAGKKYRLRVEYHNYGGDARIGLKAGILNESLLKQTLAKAKNVVLCVGFNNGDEDGGIEGEGADRSFALPKPRLELIRKVTSLHDNVVVVVNAGGGIDFSDWGDKVKAIVMAWYSGQEGGRAVAEILTGVISPSGKLPISIEHRWEDNPVSKSYYENMKFVEYKRTQYSEGIFMGYRGYDKSGIKPLYPFGYGLSYTTFAYGNLMVEKNGVNRVKVTFDISNTGKMDAAEVAQVYVHDVKSSVPRPYKELKGYEKVFLKKGETKRVTIELEDDAFSYYDMDKQRFVVEKGDFEILVGTSSECLPLKGSITL</sequence>
<evidence type="ECO:0000256" key="1">
    <source>
        <dbReference type="ARBA" id="ARBA00005336"/>
    </source>
</evidence>
<dbReference type="Pfam" id="PF01915">
    <property type="entry name" value="Glyco_hydro_3_C"/>
    <property type="match status" value="1"/>
</dbReference>
<evidence type="ECO:0000256" key="2">
    <source>
        <dbReference type="ARBA" id="ARBA00022801"/>
    </source>
</evidence>
<dbReference type="SMART" id="SM00758">
    <property type="entry name" value="PA14"/>
    <property type="match status" value="1"/>
</dbReference>
<protein>
    <submittedName>
        <fullName evidence="4">Beta-glucosidase</fullName>
    </submittedName>
</protein>
<dbReference type="Pfam" id="PF14310">
    <property type="entry name" value="Fn3-like"/>
    <property type="match status" value="1"/>
</dbReference>
<dbReference type="Gene3D" id="3.40.50.1700">
    <property type="entry name" value="Glycoside hydrolase family 3 C-terminal domain"/>
    <property type="match status" value="1"/>
</dbReference>
<accession>A0A412IE49</accession>
<evidence type="ECO:0000313" key="5">
    <source>
        <dbReference type="Proteomes" id="UP000283341"/>
    </source>
</evidence>
<dbReference type="Proteomes" id="UP000283341">
    <property type="component" value="Unassembled WGS sequence"/>
</dbReference>
<feature type="domain" description="PA14" evidence="3">
    <location>
        <begin position="414"/>
        <end position="550"/>
    </location>
</feature>
<dbReference type="InterPro" id="IPR018247">
    <property type="entry name" value="EF_Hand_1_Ca_BS"/>
</dbReference>
<keyword evidence="2" id="KW-0378">Hydrolase</keyword>
<dbReference type="PROSITE" id="PS00018">
    <property type="entry name" value="EF_HAND_1"/>
    <property type="match status" value="1"/>
</dbReference>
<dbReference type="PANTHER" id="PTHR42715:SF10">
    <property type="entry name" value="BETA-GLUCOSIDASE"/>
    <property type="match status" value="1"/>
</dbReference>
<dbReference type="Pfam" id="PF00933">
    <property type="entry name" value="Glyco_hydro_3"/>
    <property type="match status" value="1"/>
</dbReference>
<dbReference type="InterPro" id="IPR011658">
    <property type="entry name" value="PA14_dom"/>
</dbReference>
<dbReference type="InterPro" id="IPR001764">
    <property type="entry name" value="Glyco_hydro_3_N"/>
</dbReference>
<dbReference type="SUPFAM" id="SSF52279">
    <property type="entry name" value="Beta-D-glucan exohydrolase, C-terminal domain"/>
    <property type="match status" value="1"/>
</dbReference>
<dbReference type="InterPro" id="IPR026891">
    <property type="entry name" value="Fn3-like"/>
</dbReference>
<dbReference type="InterPro" id="IPR013783">
    <property type="entry name" value="Ig-like_fold"/>
</dbReference>
<gene>
    <name evidence="4" type="ORF">DWX97_17180</name>
</gene>
<dbReference type="InterPro" id="IPR002772">
    <property type="entry name" value="Glyco_hydro_3_C"/>
</dbReference>
<dbReference type="SMART" id="SM01217">
    <property type="entry name" value="Fn3_like"/>
    <property type="match status" value="1"/>
</dbReference>
<dbReference type="Pfam" id="PF07691">
    <property type="entry name" value="PA14"/>
    <property type="match status" value="1"/>
</dbReference>
<dbReference type="SUPFAM" id="SSF51445">
    <property type="entry name" value="(Trans)glycosidases"/>
    <property type="match status" value="1"/>
</dbReference>
<evidence type="ECO:0000313" key="4">
    <source>
        <dbReference type="EMBL" id="RGS35190.1"/>
    </source>
</evidence>
<dbReference type="PRINTS" id="PR00133">
    <property type="entry name" value="GLHYDRLASE3"/>
</dbReference>
<dbReference type="EMBL" id="QRVJ01000016">
    <property type="protein sequence ID" value="RGS35190.1"/>
    <property type="molecule type" value="Genomic_DNA"/>
</dbReference>
<comment type="caution">
    <text evidence="4">The sequence shown here is derived from an EMBL/GenBank/DDBJ whole genome shotgun (WGS) entry which is preliminary data.</text>
</comment>
<proteinExistence type="inferred from homology"/>
<dbReference type="GO" id="GO:0008422">
    <property type="term" value="F:beta-glucosidase activity"/>
    <property type="evidence" value="ECO:0007669"/>
    <property type="project" value="UniProtKB-ARBA"/>
</dbReference>
<dbReference type="Gene3D" id="3.20.20.300">
    <property type="entry name" value="Glycoside hydrolase, family 3, N-terminal domain"/>
    <property type="match status" value="1"/>
</dbReference>
<comment type="similarity">
    <text evidence="1">Belongs to the glycosyl hydrolase 3 family.</text>
</comment>
<dbReference type="InterPro" id="IPR036881">
    <property type="entry name" value="Glyco_hydro_3_C_sf"/>
</dbReference>
<dbReference type="Gene3D" id="2.60.120.260">
    <property type="entry name" value="Galactose-binding domain-like"/>
    <property type="match status" value="1"/>
</dbReference>
<dbReference type="PROSITE" id="PS51820">
    <property type="entry name" value="PA14"/>
    <property type="match status" value="1"/>
</dbReference>
<evidence type="ECO:0000259" key="3">
    <source>
        <dbReference type="PROSITE" id="PS51820"/>
    </source>
</evidence>